<feature type="domain" description="Cyanobacterial aminoacyl-tRNA synthetase CAAD" evidence="3">
    <location>
        <begin position="64"/>
        <end position="141"/>
    </location>
</feature>
<dbReference type="InterPro" id="IPR025564">
    <property type="entry name" value="CAAD_dom"/>
</dbReference>
<protein>
    <recommendedName>
        <fullName evidence="3">Cyanobacterial aminoacyl-tRNA synthetase CAAD domain-containing protein</fullName>
    </recommendedName>
</protein>
<evidence type="ECO:0000256" key="2">
    <source>
        <dbReference type="SAM" id="Phobius"/>
    </source>
</evidence>
<dbReference type="Proteomes" id="UP001151287">
    <property type="component" value="Unassembled WGS sequence"/>
</dbReference>
<dbReference type="GO" id="GO:0009535">
    <property type="term" value="C:chloroplast thylakoid membrane"/>
    <property type="evidence" value="ECO:0007669"/>
    <property type="project" value="TreeGrafter"/>
</dbReference>
<feature type="transmembrane region" description="Helical" evidence="2">
    <location>
        <begin position="98"/>
        <end position="116"/>
    </location>
</feature>
<feature type="transmembrane region" description="Helical" evidence="2">
    <location>
        <begin position="69"/>
        <end position="86"/>
    </location>
</feature>
<organism evidence="4 5">
    <name type="scientific">Rhynchospora breviuscula</name>
    <dbReference type="NCBI Taxonomy" id="2022672"/>
    <lineage>
        <taxon>Eukaryota</taxon>
        <taxon>Viridiplantae</taxon>
        <taxon>Streptophyta</taxon>
        <taxon>Embryophyta</taxon>
        <taxon>Tracheophyta</taxon>
        <taxon>Spermatophyta</taxon>
        <taxon>Magnoliopsida</taxon>
        <taxon>Liliopsida</taxon>
        <taxon>Poales</taxon>
        <taxon>Cyperaceae</taxon>
        <taxon>Cyperoideae</taxon>
        <taxon>Rhynchosporeae</taxon>
        <taxon>Rhynchospora</taxon>
    </lineage>
</organism>
<dbReference type="OrthoDB" id="2014299at2759"/>
<evidence type="ECO:0000313" key="4">
    <source>
        <dbReference type="EMBL" id="KAJ1689837.1"/>
    </source>
</evidence>
<name>A0A9Q0C9M4_9POAL</name>
<evidence type="ECO:0000256" key="1">
    <source>
        <dbReference type="ARBA" id="ARBA00004141"/>
    </source>
</evidence>
<keyword evidence="5" id="KW-1185">Reference proteome</keyword>
<accession>A0A9Q0C9M4</accession>
<dbReference type="InterPro" id="IPR033344">
    <property type="entry name" value="CURT1"/>
</dbReference>
<dbReference type="AlphaFoldDB" id="A0A9Q0C9M4"/>
<gene>
    <name evidence="4" type="ORF">LUZ63_013992</name>
</gene>
<dbReference type="Pfam" id="PF14159">
    <property type="entry name" value="CAAD"/>
    <property type="match status" value="1"/>
</dbReference>
<evidence type="ECO:0000313" key="5">
    <source>
        <dbReference type="Proteomes" id="UP001151287"/>
    </source>
</evidence>
<proteinExistence type="predicted"/>
<keyword evidence="2" id="KW-1133">Transmembrane helix</keyword>
<comment type="subcellular location">
    <subcellularLocation>
        <location evidence="1">Membrane</location>
        <topology evidence="1">Multi-pass membrane protein</topology>
    </subcellularLocation>
</comment>
<dbReference type="PANTHER" id="PTHR33222:SF3">
    <property type="entry name" value="PROTEIN CURVATURE THYLAKOID 1C, CHLOROPLASTIC"/>
    <property type="match status" value="1"/>
</dbReference>
<comment type="caution">
    <text evidence="4">The sequence shown here is derived from an EMBL/GenBank/DDBJ whole genome shotgun (WGS) entry which is preliminary data.</text>
</comment>
<dbReference type="PANTHER" id="PTHR33222">
    <property type="match status" value="1"/>
</dbReference>
<keyword evidence="2" id="KW-0812">Transmembrane</keyword>
<sequence length="142" mass="15306">MALSLGILPPPLMTFVKRPLVSRVAPKLLSPKFLGEKRNSLVVAKAVGDSSESSSGSLVKISLSSSEDWIALGGLGFAGIVAIWAASNLISAVEKLPLIPNVMEFIGILYSSWFVYRYLLFKPDREELATIIKNVLSSITGQ</sequence>
<keyword evidence="2" id="KW-0472">Membrane</keyword>
<reference evidence="4" key="1">
    <citation type="journal article" date="2022" name="Cell">
        <title>Repeat-based holocentromeres influence genome architecture and karyotype evolution.</title>
        <authorList>
            <person name="Hofstatter P.G."/>
            <person name="Thangavel G."/>
            <person name="Lux T."/>
            <person name="Neumann P."/>
            <person name="Vondrak T."/>
            <person name="Novak P."/>
            <person name="Zhang M."/>
            <person name="Costa L."/>
            <person name="Castellani M."/>
            <person name="Scott A."/>
            <person name="Toegelov H."/>
            <person name="Fuchs J."/>
            <person name="Mata-Sucre Y."/>
            <person name="Dias Y."/>
            <person name="Vanzela A.L.L."/>
            <person name="Huettel B."/>
            <person name="Almeida C.C.S."/>
            <person name="Simkova H."/>
            <person name="Souza G."/>
            <person name="Pedrosa-Harand A."/>
            <person name="Macas J."/>
            <person name="Mayer K.F.X."/>
            <person name="Houben A."/>
            <person name="Marques A."/>
        </authorList>
    </citation>
    <scope>NUCLEOTIDE SEQUENCE</scope>
    <source>
        <strain evidence="4">RhyBre1mFocal</strain>
    </source>
</reference>
<dbReference type="EMBL" id="JAMQYH010000004">
    <property type="protein sequence ID" value="KAJ1689837.1"/>
    <property type="molecule type" value="Genomic_DNA"/>
</dbReference>
<evidence type="ECO:0000259" key="3">
    <source>
        <dbReference type="Pfam" id="PF14159"/>
    </source>
</evidence>